<dbReference type="Gramene" id="rna-AYBTSS11_LOCUS356">
    <property type="protein sequence ID" value="CAJ1790483.1"/>
    <property type="gene ID" value="gene-AYBTSS11_LOCUS356"/>
</dbReference>
<reference evidence="1" key="1">
    <citation type="submission" date="2023-10" db="EMBL/GenBank/DDBJ databases">
        <authorList>
            <person name="Domelevo Entfellner J.-B."/>
        </authorList>
    </citation>
    <scope>NUCLEOTIDE SEQUENCE</scope>
</reference>
<evidence type="ECO:0000313" key="1">
    <source>
        <dbReference type="EMBL" id="CAJ1790483.1"/>
    </source>
</evidence>
<proteinExistence type="predicted"/>
<protein>
    <submittedName>
        <fullName evidence="1">Uncharacterized protein</fullName>
    </submittedName>
</protein>
<gene>
    <name evidence="1" type="ORF">AYBTSS11_LOCUS356</name>
</gene>
<keyword evidence="2" id="KW-1185">Reference proteome</keyword>
<organism evidence="1 2">
    <name type="scientific">Sphenostylis stenocarpa</name>
    <dbReference type="NCBI Taxonomy" id="92480"/>
    <lineage>
        <taxon>Eukaryota</taxon>
        <taxon>Viridiplantae</taxon>
        <taxon>Streptophyta</taxon>
        <taxon>Embryophyta</taxon>
        <taxon>Tracheophyta</taxon>
        <taxon>Spermatophyta</taxon>
        <taxon>Magnoliopsida</taxon>
        <taxon>eudicotyledons</taxon>
        <taxon>Gunneridae</taxon>
        <taxon>Pentapetalae</taxon>
        <taxon>rosids</taxon>
        <taxon>fabids</taxon>
        <taxon>Fabales</taxon>
        <taxon>Fabaceae</taxon>
        <taxon>Papilionoideae</taxon>
        <taxon>50 kb inversion clade</taxon>
        <taxon>NPAAA clade</taxon>
        <taxon>indigoferoid/millettioid clade</taxon>
        <taxon>Phaseoleae</taxon>
        <taxon>Sphenostylis</taxon>
    </lineage>
</organism>
<accession>A0AA86RYL8</accession>
<evidence type="ECO:0000313" key="2">
    <source>
        <dbReference type="Proteomes" id="UP001189624"/>
    </source>
</evidence>
<sequence length="109" mass="12043">MADRMAKLVGKMISPNQTVYTGRSTMDSIGIDSLTNYWIGTEEVLAVSLNLKDGNSHPFASPKGILIPIICLGFSGAFVVEEFDRWLSNFVWTGDTYSAKLMKVQANTY</sequence>
<name>A0AA86RYL8_9FABA</name>
<dbReference type="AlphaFoldDB" id="A0AA86RYL8"/>
<dbReference type="EMBL" id="OY731398">
    <property type="protein sequence ID" value="CAJ1790483.1"/>
    <property type="molecule type" value="Genomic_DNA"/>
</dbReference>
<dbReference type="Proteomes" id="UP001189624">
    <property type="component" value="Chromosome 1"/>
</dbReference>